<dbReference type="InterPro" id="IPR049730">
    <property type="entry name" value="SNF2/RAD54-like_C"/>
</dbReference>
<dbReference type="InterPro" id="IPR001650">
    <property type="entry name" value="Helicase_C-like"/>
</dbReference>
<dbReference type="Gene3D" id="3.40.50.10810">
    <property type="entry name" value="Tandem AAA-ATPase domain"/>
    <property type="match status" value="1"/>
</dbReference>
<dbReference type="InterPro" id="IPR038718">
    <property type="entry name" value="SNF2-like_sf"/>
</dbReference>
<keyword evidence="5" id="KW-0067">ATP-binding</keyword>
<dbReference type="Pfam" id="PF00271">
    <property type="entry name" value="Helicase_C"/>
    <property type="match status" value="1"/>
</dbReference>
<sequence length="1052" mass="113465">MAERAQLSFVPGDLVPASGLFAVWLPRLDGPGDGVAAPEAGIRGVGKPDTVVSEADDAALAQATRALDLPAGAPGVLAGVALGAGVEVQPRARPARMVALLPAVRRLAAMPPGPDWPAWSRPSASVLAWSVAAKLALELVAAGRLLPVFRPGDHPSTGLASWRVAAPSDTRLGQLAAALPLAAHAVRRPSGPLWRPGELLGAFLDAVADACAREGRRPELDPRRRGPRRPWQEMWADALAGSDPTVDRLRVPADEIAAEVQEWAGPLLGGDHEAVARLAVRLEPPVVGDDGRDDVVARLSATEASWRLSYLLQSTVDPAARIEAAEVWAGQGAGVELAGRRLPDPEVTLVRGLASAARLYVPIDRSLSEARPVGLDLRASEVASLLGQGADALAAGGIGVEVPPELRNSGDRRLRLRVRIGRGTELAPRVDGADPLGLTSVADLRYEVALGEDTLSADEFAEIVALKQPLVRWRGNWIRVDLDEVDRMAELAGQTASLELTEALAAALSGQHQAGELGWVDAVADGALGELIERLRHSEEPGDARIEHIEGDLRPYQRRGVAWLQRLTELGMGGVLADEMGLGKTLMAIALLTSREQDRPHLVVCPTSVVGNWERELARFAPEVPVVRHHGPERPVTRRAFKPGFVTVTSYALLRRDIGMLQDIDWDVVVFDEAQQIKNAASKGARAARSLTARARIAMTGTPIENRLAELWAIVDVTNPGLLGSQRAFNERFAVPVERWHDEHAASRLRRLVAPFVLRRRKADPEVSVDLPPKQELTVSCSLTREQASLYQAAIDQAFSGKGLGNTAFERRGRILALLTALKQICNHPAQYLRDANGPEGDRRLPGRSGKLARSTEILGEIVDNDERALVFTQFREMGDLLVRHLGGELGLPEVPFLHGGLPLPKRDEMVQRFQTDEDAPPILLVSLRAGGTGLNLTRASHVLHFDRWWNPAVEDQATDRVHRIGQTRAVTVHTLVTAGTIEERIAVLLDRKRALADAVVEAGETWITELDDDELRELVSLSTDDLADEDDETPTVAPGRPTLTAIPGGRA</sequence>
<dbReference type="Proteomes" id="UP000650511">
    <property type="component" value="Unassembled WGS sequence"/>
</dbReference>
<dbReference type="CDD" id="cd18012">
    <property type="entry name" value="DEXQc_arch_SWI2_SNF2"/>
    <property type="match status" value="1"/>
</dbReference>
<dbReference type="RefSeq" id="WP_130650173.1">
    <property type="nucleotide sequence ID" value="NZ_BMHA01000018.1"/>
</dbReference>
<keyword evidence="5" id="KW-0347">Helicase</keyword>
<evidence type="ECO:0000256" key="2">
    <source>
        <dbReference type="SAM" id="MobiDB-lite"/>
    </source>
</evidence>
<keyword evidence="5" id="KW-0547">Nucleotide-binding</keyword>
<comment type="caution">
    <text evidence="5">The sequence shown here is derived from an EMBL/GenBank/DDBJ whole genome shotgun (WGS) entry which is preliminary data.</text>
</comment>
<dbReference type="OrthoDB" id="9760715at2"/>
<name>A0A8J3EVS0_9ACTN</name>
<dbReference type="PANTHER" id="PTHR10799">
    <property type="entry name" value="SNF2/RAD54 HELICASE FAMILY"/>
    <property type="match status" value="1"/>
</dbReference>
<keyword evidence="1" id="KW-0378">Hydrolase</keyword>
<protein>
    <submittedName>
        <fullName evidence="5">Helicase</fullName>
    </submittedName>
</protein>
<dbReference type="Pfam" id="PF12419">
    <property type="entry name" value="DUF3670"/>
    <property type="match status" value="1"/>
</dbReference>
<evidence type="ECO:0000259" key="3">
    <source>
        <dbReference type="PROSITE" id="PS51192"/>
    </source>
</evidence>
<dbReference type="Pfam" id="PF00176">
    <property type="entry name" value="SNF2-rel_dom"/>
    <property type="match status" value="1"/>
</dbReference>
<evidence type="ECO:0000313" key="6">
    <source>
        <dbReference type="Proteomes" id="UP000650511"/>
    </source>
</evidence>
<dbReference type="SMART" id="SM00490">
    <property type="entry name" value="HELICc"/>
    <property type="match status" value="1"/>
</dbReference>
<accession>A0A8J3EVS0</accession>
<dbReference type="PROSITE" id="PS51194">
    <property type="entry name" value="HELICASE_CTER"/>
    <property type="match status" value="1"/>
</dbReference>
<dbReference type="InterPro" id="IPR027417">
    <property type="entry name" value="P-loop_NTPase"/>
</dbReference>
<dbReference type="GO" id="GO:0016787">
    <property type="term" value="F:hydrolase activity"/>
    <property type="evidence" value="ECO:0007669"/>
    <property type="project" value="UniProtKB-KW"/>
</dbReference>
<keyword evidence="6" id="KW-1185">Reference proteome</keyword>
<dbReference type="PROSITE" id="PS51192">
    <property type="entry name" value="HELICASE_ATP_BIND_1"/>
    <property type="match status" value="1"/>
</dbReference>
<dbReference type="SUPFAM" id="SSF52540">
    <property type="entry name" value="P-loop containing nucleoside triphosphate hydrolases"/>
    <property type="match status" value="2"/>
</dbReference>
<evidence type="ECO:0000256" key="1">
    <source>
        <dbReference type="ARBA" id="ARBA00022801"/>
    </source>
</evidence>
<dbReference type="SMART" id="SM00487">
    <property type="entry name" value="DEXDc"/>
    <property type="match status" value="1"/>
</dbReference>
<dbReference type="EMBL" id="BMHA01000018">
    <property type="protein sequence ID" value="GGI09735.1"/>
    <property type="molecule type" value="Genomic_DNA"/>
</dbReference>
<dbReference type="GO" id="GO:0004386">
    <property type="term" value="F:helicase activity"/>
    <property type="evidence" value="ECO:0007669"/>
    <property type="project" value="UniProtKB-KW"/>
</dbReference>
<dbReference type="InterPro" id="IPR000330">
    <property type="entry name" value="SNF2_N"/>
</dbReference>
<dbReference type="InterPro" id="IPR022138">
    <property type="entry name" value="DUF3670"/>
</dbReference>
<reference evidence="5" key="2">
    <citation type="submission" date="2020-09" db="EMBL/GenBank/DDBJ databases">
        <authorList>
            <person name="Sun Q."/>
            <person name="Zhou Y."/>
        </authorList>
    </citation>
    <scope>NUCLEOTIDE SEQUENCE</scope>
    <source>
        <strain evidence="5">CGMCC 1.14988</strain>
    </source>
</reference>
<evidence type="ECO:0000313" key="5">
    <source>
        <dbReference type="EMBL" id="GGI09735.1"/>
    </source>
</evidence>
<dbReference type="Gene3D" id="3.40.50.300">
    <property type="entry name" value="P-loop containing nucleotide triphosphate hydrolases"/>
    <property type="match status" value="1"/>
</dbReference>
<feature type="domain" description="Helicase C-terminal" evidence="4">
    <location>
        <begin position="855"/>
        <end position="1012"/>
    </location>
</feature>
<feature type="domain" description="Helicase ATP-binding" evidence="3">
    <location>
        <begin position="565"/>
        <end position="721"/>
    </location>
</feature>
<dbReference type="CDD" id="cd18793">
    <property type="entry name" value="SF2_C_SNF"/>
    <property type="match status" value="1"/>
</dbReference>
<proteinExistence type="predicted"/>
<dbReference type="GO" id="GO:0005524">
    <property type="term" value="F:ATP binding"/>
    <property type="evidence" value="ECO:0007669"/>
    <property type="project" value="InterPro"/>
</dbReference>
<dbReference type="AlphaFoldDB" id="A0A8J3EVS0"/>
<evidence type="ECO:0000259" key="4">
    <source>
        <dbReference type="PROSITE" id="PS51194"/>
    </source>
</evidence>
<gene>
    <name evidence="5" type="ORF">GCM10011354_35550</name>
</gene>
<reference evidence="5" key="1">
    <citation type="journal article" date="2014" name="Int. J. Syst. Evol. Microbiol.">
        <title>Complete genome sequence of Corynebacterium casei LMG S-19264T (=DSM 44701T), isolated from a smear-ripened cheese.</title>
        <authorList>
            <consortium name="US DOE Joint Genome Institute (JGI-PGF)"/>
            <person name="Walter F."/>
            <person name="Albersmeier A."/>
            <person name="Kalinowski J."/>
            <person name="Ruckert C."/>
        </authorList>
    </citation>
    <scope>NUCLEOTIDE SEQUENCE</scope>
    <source>
        <strain evidence="5">CGMCC 1.14988</strain>
    </source>
</reference>
<dbReference type="InterPro" id="IPR014001">
    <property type="entry name" value="Helicase_ATP-bd"/>
</dbReference>
<feature type="region of interest" description="Disordered" evidence="2">
    <location>
        <begin position="1025"/>
        <end position="1052"/>
    </location>
</feature>
<dbReference type="FunFam" id="3.40.50.300:FF:000533">
    <property type="entry name" value="Helicase, Snf2 family"/>
    <property type="match status" value="1"/>
</dbReference>
<organism evidence="5 6">
    <name type="scientific">Egicoccus halophilus</name>
    <dbReference type="NCBI Taxonomy" id="1670830"/>
    <lineage>
        <taxon>Bacteria</taxon>
        <taxon>Bacillati</taxon>
        <taxon>Actinomycetota</taxon>
        <taxon>Nitriliruptoria</taxon>
        <taxon>Egicoccales</taxon>
        <taxon>Egicoccaceae</taxon>
        <taxon>Egicoccus</taxon>
    </lineage>
</organism>